<evidence type="ECO:0000313" key="3">
    <source>
        <dbReference type="Proteomes" id="UP001321473"/>
    </source>
</evidence>
<evidence type="ECO:0000256" key="1">
    <source>
        <dbReference type="SAM" id="MobiDB-lite"/>
    </source>
</evidence>
<evidence type="ECO:0000313" key="2">
    <source>
        <dbReference type="EMBL" id="KAK8782811.1"/>
    </source>
</evidence>
<feature type="compositionally biased region" description="Acidic residues" evidence="1">
    <location>
        <begin position="68"/>
        <end position="80"/>
    </location>
</feature>
<dbReference type="Proteomes" id="UP001321473">
    <property type="component" value="Unassembled WGS sequence"/>
</dbReference>
<accession>A0AAQ4F7I4</accession>
<dbReference type="AlphaFoldDB" id="A0AAQ4F7I4"/>
<dbReference type="EMBL" id="JARKHS020006264">
    <property type="protein sequence ID" value="KAK8782811.1"/>
    <property type="molecule type" value="Genomic_DNA"/>
</dbReference>
<name>A0AAQ4F7I4_AMBAM</name>
<organism evidence="2 3">
    <name type="scientific">Amblyomma americanum</name>
    <name type="common">Lone star tick</name>
    <dbReference type="NCBI Taxonomy" id="6943"/>
    <lineage>
        <taxon>Eukaryota</taxon>
        <taxon>Metazoa</taxon>
        <taxon>Ecdysozoa</taxon>
        <taxon>Arthropoda</taxon>
        <taxon>Chelicerata</taxon>
        <taxon>Arachnida</taxon>
        <taxon>Acari</taxon>
        <taxon>Parasitiformes</taxon>
        <taxon>Ixodida</taxon>
        <taxon>Ixodoidea</taxon>
        <taxon>Ixodidae</taxon>
        <taxon>Amblyomminae</taxon>
        <taxon>Amblyomma</taxon>
    </lineage>
</organism>
<protein>
    <submittedName>
        <fullName evidence="2">Uncharacterized protein</fullName>
    </submittedName>
</protein>
<reference evidence="2 3" key="1">
    <citation type="journal article" date="2023" name="Arcadia Sci">
        <title>De novo assembly of a long-read Amblyomma americanum tick genome.</title>
        <authorList>
            <person name="Chou S."/>
            <person name="Poskanzer K.E."/>
            <person name="Rollins M."/>
            <person name="Thuy-Boun P.S."/>
        </authorList>
    </citation>
    <scope>NUCLEOTIDE SEQUENCE [LARGE SCALE GENOMIC DNA]</scope>
    <source>
        <strain evidence="2">F_SG_1</strain>
        <tissue evidence="2">Salivary glands</tissue>
    </source>
</reference>
<gene>
    <name evidence="2" type="ORF">V5799_015840</name>
</gene>
<keyword evidence="3" id="KW-1185">Reference proteome</keyword>
<comment type="caution">
    <text evidence="2">The sequence shown here is derived from an EMBL/GenBank/DDBJ whole genome shotgun (WGS) entry which is preliminary data.</text>
</comment>
<proteinExistence type="predicted"/>
<feature type="region of interest" description="Disordered" evidence="1">
    <location>
        <begin position="61"/>
        <end position="90"/>
    </location>
</feature>
<sequence>MANMATSVLVEVFAKSEPLKRISKSFNISTDAKVHLAQLSKAVAAAQKDVNAYLTELVDERTSGAGDLEADNDDEDDTDDAPVKKKAKKS</sequence>